<dbReference type="AlphaFoldDB" id="A0A953J9J0"/>
<organism evidence="1 2">
    <name type="scientific">Candidatus Nitrobium versatile</name>
    <dbReference type="NCBI Taxonomy" id="2884831"/>
    <lineage>
        <taxon>Bacteria</taxon>
        <taxon>Pseudomonadati</taxon>
        <taxon>Nitrospirota</taxon>
        <taxon>Nitrospiria</taxon>
        <taxon>Nitrospirales</taxon>
        <taxon>Nitrospiraceae</taxon>
        <taxon>Candidatus Nitrobium</taxon>
    </lineage>
</organism>
<dbReference type="Proteomes" id="UP000705867">
    <property type="component" value="Unassembled WGS sequence"/>
</dbReference>
<reference evidence="1" key="2">
    <citation type="submission" date="2021-08" db="EMBL/GenBank/DDBJ databases">
        <authorList>
            <person name="Dalcin Martins P."/>
        </authorList>
    </citation>
    <scope>NUCLEOTIDE SEQUENCE</scope>
    <source>
        <strain evidence="1">MAG_39</strain>
    </source>
</reference>
<name>A0A953J9J0_9BACT</name>
<evidence type="ECO:0000313" key="2">
    <source>
        <dbReference type="Proteomes" id="UP000705867"/>
    </source>
</evidence>
<comment type="caution">
    <text evidence="1">The sequence shown here is derived from an EMBL/GenBank/DDBJ whole genome shotgun (WGS) entry which is preliminary data.</text>
</comment>
<gene>
    <name evidence="1" type="ORF">K8I29_00405</name>
</gene>
<protein>
    <submittedName>
        <fullName evidence="1">Uncharacterized protein</fullName>
    </submittedName>
</protein>
<dbReference type="EMBL" id="JAIOIV010000006">
    <property type="protein sequence ID" value="MBZ0154660.1"/>
    <property type="molecule type" value="Genomic_DNA"/>
</dbReference>
<proteinExistence type="predicted"/>
<reference evidence="1" key="1">
    <citation type="journal article" date="2021" name="bioRxiv">
        <title>Unraveling nitrogen, sulfur and carbon metabolic pathways and microbial community transcriptional responses to substrate deprivation and toxicity stresses in a bioreactor mimicking anoxic brackish coastal sediment conditions.</title>
        <authorList>
            <person name="Martins P.D."/>
            <person name="Echeveste M.J."/>
            <person name="Arshad A."/>
            <person name="Kurth J."/>
            <person name="Ouboter H."/>
            <person name="Jetten M.S.M."/>
            <person name="Welte C.U."/>
        </authorList>
    </citation>
    <scope>NUCLEOTIDE SEQUENCE</scope>
    <source>
        <strain evidence="1">MAG_39</strain>
    </source>
</reference>
<sequence length="74" mass="8469">MYLTGFLKCPHLQMSSQGALCEIRNNYIKNMSDADIRLCMNRHYEACFIYLEGLQNSVVTPLLSPPVPRQESSM</sequence>
<evidence type="ECO:0000313" key="1">
    <source>
        <dbReference type="EMBL" id="MBZ0154660.1"/>
    </source>
</evidence>
<accession>A0A953J9J0</accession>